<evidence type="ECO:0000256" key="4">
    <source>
        <dbReference type="ARBA" id="ARBA00022989"/>
    </source>
</evidence>
<feature type="transmembrane region" description="Helical" evidence="8">
    <location>
        <begin position="267"/>
        <end position="285"/>
    </location>
</feature>
<feature type="transmembrane region" description="Helical" evidence="8">
    <location>
        <begin position="348"/>
        <end position="365"/>
    </location>
</feature>
<comment type="subcellular location">
    <subcellularLocation>
        <location evidence="1">Cell membrane</location>
        <topology evidence="1">Multi-pass membrane protein</topology>
    </subcellularLocation>
</comment>
<dbReference type="PANTHER" id="PTHR34390">
    <property type="entry name" value="UPF0442 PROTEIN YJJB-RELATED"/>
    <property type="match status" value="1"/>
</dbReference>
<dbReference type="CDD" id="cd04301">
    <property type="entry name" value="NAT_SF"/>
    <property type="match status" value="1"/>
</dbReference>
<feature type="domain" description="N-acetyltransferase" evidence="9">
    <location>
        <begin position="1"/>
        <end position="149"/>
    </location>
</feature>
<dbReference type="GO" id="GO:0016747">
    <property type="term" value="F:acyltransferase activity, transferring groups other than amino-acyl groups"/>
    <property type="evidence" value="ECO:0007669"/>
    <property type="project" value="InterPro"/>
</dbReference>
<evidence type="ECO:0000256" key="3">
    <source>
        <dbReference type="ARBA" id="ARBA00022692"/>
    </source>
</evidence>
<dbReference type="EMBL" id="QSFS01000028">
    <property type="protein sequence ID" value="RHA65190.1"/>
    <property type="molecule type" value="Genomic_DNA"/>
</dbReference>
<dbReference type="SUPFAM" id="SSF55729">
    <property type="entry name" value="Acyl-CoA N-acyltransferases (Nat)"/>
    <property type="match status" value="1"/>
</dbReference>
<evidence type="ECO:0000313" key="13">
    <source>
        <dbReference type="Proteomes" id="UP000260841"/>
    </source>
</evidence>
<dbReference type="InterPro" id="IPR050539">
    <property type="entry name" value="ThrE_Dicarb/AminoAcid_Exp"/>
</dbReference>
<dbReference type="EMBL" id="QSVB01000027">
    <property type="protein sequence ID" value="RGN87615.1"/>
    <property type="molecule type" value="Genomic_DNA"/>
</dbReference>
<keyword evidence="3 8" id="KW-0812">Transmembrane</keyword>
<dbReference type="GO" id="GO:0015744">
    <property type="term" value="P:succinate transport"/>
    <property type="evidence" value="ECO:0007669"/>
    <property type="project" value="TreeGrafter"/>
</dbReference>
<keyword evidence="5 8" id="KW-0472">Membrane</keyword>
<dbReference type="Pfam" id="PF06738">
    <property type="entry name" value="ThrE"/>
    <property type="match status" value="1"/>
</dbReference>
<feature type="coiled-coil region" evidence="7">
    <location>
        <begin position="234"/>
        <end position="261"/>
    </location>
</feature>
<dbReference type="InterPro" id="IPR016181">
    <property type="entry name" value="Acyl_CoA_acyltransferase"/>
</dbReference>
<accession>A0A395XRK9</accession>
<keyword evidence="2" id="KW-1003">Cell membrane</keyword>
<evidence type="ECO:0000256" key="8">
    <source>
        <dbReference type="SAM" id="Phobius"/>
    </source>
</evidence>
<evidence type="ECO:0000313" key="14">
    <source>
        <dbReference type="Proteomes" id="UP000266376"/>
    </source>
</evidence>
<gene>
    <name evidence="12" type="ORF">DW924_15740</name>
    <name evidence="11" type="ORF">DWV67_06730</name>
    <name evidence="10" type="ORF">DXB36_15325</name>
</gene>
<evidence type="ECO:0000259" key="9">
    <source>
        <dbReference type="PROSITE" id="PS51186"/>
    </source>
</evidence>
<dbReference type="InterPro" id="IPR000182">
    <property type="entry name" value="GNAT_dom"/>
</dbReference>
<dbReference type="EMBL" id="QSAJ01000013">
    <property type="protein sequence ID" value="RGW53938.1"/>
    <property type="molecule type" value="Genomic_DNA"/>
</dbReference>
<dbReference type="Proteomes" id="UP000260841">
    <property type="component" value="Unassembled WGS sequence"/>
</dbReference>
<dbReference type="Pfam" id="PF13508">
    <property type="entry name" value="Acetyltransf_7"/>
    <property type="match status" value="1"/>
</dbReference>
<feature type="transmembrane region" description="Helical" evidence="8">
    <location>
        <begin position="377"/>
        <end position="401"/>
    </location>
</feature>
<dbReference type="Gene3D" id="3.40.630.30">
    <property type="match status" value="1"/>
</dbReference>
<evidence type="ECO:0000313" key="11">
    <source>
        <dbReference type="EMBL" id="RGW53938.1"/>
    </source>
</evidence>
<evidence type="ECO:0000256" key="7">
    <source>
        <dbReference type="SAM" id="Coils"/>
    </source>
</evidence>
<keyword evidence="4 8" id="KW-1133">Transmembrane helix</keyword>
<evidence type="ECO:0000313" key="15">
    <source>
        <dbReference type="Proteomes" id="UP000285642"/>
    </source>
</evidence>
<evidence type="ECO:0000313" key="10">
    <source>
        <dbReference type="EMBL" id="RGN87615.1"/>
    </source>
</evidence>
<evidence type="ECO:0000256" key="2">
    <source>
        <dbReference type="ARBA" id="ARBA00022475"/>
    </source>
</evidence>
<keyword evidence="7" id="KW-0175">Coiled coil</keyword>
<dbReference type="PANTHER" id="PTHR34390:SF2">
    <property type="entry name" value="SUCCINATE TRANSPORTER SUBUNIT YJJP-RELATED"/>
    <property type="match status" value="1"/>
</dbReference>
<dbReference type="AlphaFoldDB" id="A0A395XRK9"/>
<dbReference type="RefSeq" id="WP_117607078.1">
    <property type="nucleotide sequence ID" value="NZ_CP173381.1"/>
</dbReference>
<dbReference type="PROSITE" id="PS51186">
    <property type="entry name" value="GNAT"/>
    <property type="match status" value="1"/>
</dbReference>
<dbReference type="InterPro" id="IPR010619">
    <property type="entry name" value="ThrE-like_N"/>
</dbReference>
<dbReference type="Proteomes" id="UP000266376">
    <property type="component" value="Unassembled WGS sequence"/>
</dbReference>
<keyword evidence="11" id="KW-0808">Transferase</keyword>
<organism evidence="11 14">
    <name type="scientific">Dorea formicigenerans</name>
    <dbReference type="NCBI Taxonomy" id="39486"/>
    <lineage>
        <taxon>Bacteria</taxon>
        <taxon>Bacillati</taxon>
        <taxon>Bacillota</taxon>
        <taxon>Clostridia</taxon>
        <taxon>Lachnospirales</taxon>
        <taxon>Lachnospiraceae</taxon>
        <taxon>Dorea</taxon>
    </lineage>
</organism>
<name>A0A395XRK9_9FIRM</name>
<evidence type="ECO:0000313" key="12">
    <source>
        <dbReference type="EMBL" id="RHA65190.1"/>
    </source>
</evidence>
<feature type="transmembrane region" description="Helical" evidence="8">
    <location>
        <begin position="316"/>
        <end position="336"/>
    </location>
</feature>
<evidence type="ECO:0000256" key="5">
    <source>
        <dbReference type="ARBA" id="ARBA00023136"/>
    </source>
</evidence>
<feature type="transmembrane region" description="Helical" evidence="8">
    <location>
        <begin position="291"/>
        <end position="309"/>
    </location>
</feature>
<evidence type="ECO:0000256" key="6">
    <source>
        <dbReference type="ARBA" id="ARBA00034125"/>
    </source>
</evidence>
<comment type="similarity">
    <text evidence="6">Belongs to the ThrE exporter (TC 2.A.79) family.</text>
</comment>
<dbReference type="GO" id="GO:0022857">
    <property type="term" value="F:transmembrane transporter activity"/>
    <property type="evidence" value="ECO:0007669"/>
    <property type="project" value="InterPro"/>
</dbReference>
<proteinExistence type="inferred from homology"/>
<dbReference type="GO" id="GO:0005886">
    <property type="term" value="C:plasma membrane"/>
    <property type="evidence" value="ECO:0007669"/>
    <property type="project" value="UniProtKB-SubCell"/>
</dbReference>
<sequence length="410" mass="46098">MEIRQITEDKDNYLEMLLIADPQENMIRRYLDKSDMFVLEDAGEVLTIGVVEHMKNKRCELKNLVTAQEYRRQGYGTYMVNYLSEYYSVTCDVMYVGTGNNSNTLDFYKQCGFVNSHIVANFFVDHYEKPIYENGIQLTDMIYLKKNLDVVLDVKRVVDMAMHAGRILLKNGGEIFRVEETIKRICGRFHVNHVDIFSMSHGIFVSAENENGEAYTKVNHVPLSSSHLGIVAEVNELSREISAGRVKLEEAEERLEKIEKIPPKKRWFQYMAAGLASGTFALMLGSSVPEAVAAFLIGFLSYVWVLFAGKHNLSKIIVNIVGGVIMTVLALAFMHIPFLPILKLDGMMVGAIMPMIPGVAFVNAIRDIADTDFLSGLVRMIDALLVFVYIAIGVGVTLSIYNTMMGGILR</sequence>
<evidence type="ECO:0000256" key="1">
    <source>
        <dbReference type="ARBA" id="ARBA00004651"/>
    </source>
</evidence>
<comment type="caution">
    <text evidence="11">The sequence shown here is derived from an EMBL/GenBank/DDBJ whole genome shotgun (WGS) entry which is preliminary data.</text>
</comment>
<dbReference type="Proteomes" id="UP000285642">
    <property type="component" value="Unassembled WGS sequence"/>
</dbReference>
<reference evidence="13 14" key="1">
    <citation type="submission" date="2018-08" db="EMBL/GenBank/DDBJ databases">
        <title>A genome reference for cultivated species of the human gut microbiota.</title>
        <authorList>
            <person name="Zou Y."/>
            <person name="Xue W."/>
            <person name="Luo G."/>
        </authorList>
    </citation>
    <scope>NUCLEOTIDE SEQUENCE [LARGE SCALE GENOMIC DNA]</scope>
    <source>
        <strain evidence="11 14">AF12-11</strain>
        <strain evidence="12 15">AM42-8</strain>
        <strain evidence="10 13">OM03-2</strain>
    </source>
</reference>
<protein>
    <submittedName>
        <fullName evidence="11">GNAT family N-acetyltransferase</fullName>
    </submittedName>
</protein>